<evidence type="ECO:0000313" key="1">
    <source>
        <dbReference type="EMBL" id="AWD33361.1"/>
    </source>
</evidence>
<evidence type="ECO:0000313" key="2">
    <source>
        <dbReference type="Proteomes" id="UP000244519"/>
    </source>
</evidence>
<dbReference type="KEGG" id="fso:Fsol_00574"/>
<dbReference type="EMBL" id="CP025989">
    <property type="protein sequence ID" value="AWD33361.1"/>
    <property type="molecule type" value="Genomic_DNA"/>
</dbReference>
<dbReference type="AlphaFoldDB" id="A0A2U8BSP3"/>
<sequence length="42" mass="5063">MTMQKVSFEDFIVFYKATIDANYSSDYGVIEKIKNYFYLYSE</sequence>
<dbReference type="Proteomes" id="UP000244519">
    <property type="component" value="Chromosome"/>
</dbReference>
<reference evidence="1 2" key="1">
    <citation type="journal article" date="2018" name="Genome Biol. Evol.">
        <title>The Genome Sequence of "Candidatus Fokinia solitaria": Insights on Reductive Evolution in Rickettsiales.</title>
        <authorList>
            <person name="Floriano A.M."/>
            <person name="Castelli M."/>
            <person name="Krenek S."/>
            <person name="Berendonk T.U."/>
            <person name="Bazzocchi C."/>
            <person name="Petroni G."/>
            <person name="Sassera D."/>
        </authorList>
    </citation>
    <scope>NUCLEOTIDE SEQUENCE [LARGE SCALE GENOMIC DNA]</scope>
    <source>
        <strain evidence="1">Rio ETE_ALG 3VII</strain>
    </source>
</reference>
<accession>A0A2U8BSP3</accession>
<proteinExistence type="predicted"/>
<organism evidence="1 2">
    <name type="scientific">Candidatus Fokinia solitaria</name>
    <dbReference type="NCBI Taxonomy" id="1802984"/>
    <lineage>
        <taxon>Bacteria</taxon>
        <taxon>Pseudomonadati</taxon>
        <taxon>Pseudomonadota</taxon>
        <taxon>Alphaproteobacteria</taxon>
        <taxon>Rickettsiales</taxon>
        <taxon>Candidatus Midichloriaceae</taxon>
        <taxon>Candidatus Fokinia</taxon>
    </lineage>
</organism>
<keyword evidence="2" id="KW-1185">Reference proteome</keyword>
<gene>
    <name evidence="1" type="ORF">Fsol_00574</name>
</gene>
<protein>
    <submittedName>
        <fullName evidence="1">Uncharacterized protein</fullName>
    </submittedName>
</protein>
<name>A0A2U8BSP3_9RICK</name>